<evidence type="ECO:0000313" key="2">
    <source>
        <dbReference type="EMBL" id="CRZ15815.1"/>
    </source>
</evidence>
<keyword evidence="3" id="KW-1185">Reference proteome</keyword>
<dbReference type="AlphaFoldDB" id="A0A0H5RNU3"/>
<dbReference type="RefSeq" id="WP_090514474.1">
    <property type="nucleotide sequence ID" value="NZ_CWKH01000001.1"/>
</dbReference>
<feature type="region of interest" description="Disordered" evidence="1">
    <location>
        <begin position="340"/>
        <end position="378"/>
    </location>
</feature>
<proteinExistence type="predicted"/>
<organism evidence="2 3">
    <name type="scientific">Mycolicibacterium neworleansense</name>
    <dbReference type="NCBI Taxonomy" id="146018"/>
    <lineage>
        <taxon>Bacteria</taxon>
        <taxon>Bacillati</taxon>
        <taxon>Actinomycetota</taxon>
        <taxon>Actinomycetes</taxon>
        <taxon>Mycobacteriales</taxon>
        <taxon>Mycobacteriaceae</taxon>
        <taxon>Mycolicibacterium</taxon>
    </lineage>
</organism>
<feature type="compositionally biased region" description="Basic and acidic residues" evidence="1">
    <location>
        <begin position="1"/>
        <end position="11"/>
    </location>
</feature>
<reference evidence="3" key="1">
    <citation type="submission" date="2015-07" db="EMBL/GenBank/DDBJ databases">
        <authorList>
            <person name="Urmite Genomes"/>
        </authorList>
    </citation>
    <scope>NUCLEOTIDE SEQUENCE [LARGE SCALE GENOMIC DNA]</scope>
    <source>
        <strain evidence="3">type strain: ATCC 49404</strain>
    </source>
</reference>
<accession>A0A0H5RNU3</accession>
<protein>
    <submittedName>
        <fullName evidence="2">Uncharacterized protein</fullName>
    </submittedName>
</protein>
<dbReference type="EMBL" id="CWKH01000001">
    <property type="protein sequence ID" value="CRZ15815.1"/>
    <property type="molecule type" value="Genomic_DNA"/>
</dbReference>
<feature type="region of interest" description="Disordered" evidence="1">
    <location>
        <begin position="1"/>
        <end position="26"/>
    </location>
</feature>
<sequence length="378" mass="37781">MDVQERDKETVAPKNPTSPARNRTNRTTRATIIGGLATGLATLSMSAIGSANASCVSFSGFGIGGGCQSSFGSFALVIGSGQATANGFLTAAISTGSQTTSSTDGLLSLAYAGGTGSSATTLGALNFAAAGFGFEGPLGVGSNISAVAGLSPSDVLNLAFNVGAAEAGTTNETRAGNGAFNIAGNFLGTSTVSGPQPNKNMLVQATGFGNAALTAFGNRNLVSAMGTLNAAINMGSPVGFPNGSDNQVSAGTPDRNALLSLAFNGSGAESVVRAVGGPFAVAATLFRPIHAEAIQNGPGITIRTPSNPTGVTSTLHTKTTQERQNARNTVTERITNSLKKTRDAVGNATRRLNTKDSEANSTARKAKAGATKPADDKD</sequence>
<gene>
    <name evidence="2" type="ORF">BN2156_02678</name>
</gene>
<evidence type="ECO:0000256" key="1">
    <source>
        <dbReference type="SAM" id="MobiDB-lite"/>
    </source>
</evidence>
<evidence type="ECO:0000313" key="3">
    <source>
        <dbReference type="Proteomes" id="UP000199147"/>
    </source>
</evidence>
<name>A0A0H5RNU3_9MYCO</name>
<dbReference type="Proteomes" id="UP000199147">
    <property type="component" value="Unassembled WGS sequence"/>
</dbReference>